<dbReference type="AlphaFoldDB" id="A0AAU9SDQ4"/>
<proteinExistence type="predicted"/>
<feature type="compositionally biased region" description="Basic and acidic residues" evidence="1">
    <location>
        <begin position="84"/>
        <end position="94"/>
    </location>
</feature>
<feature type="region of interest" description="Disordered" evidence="1">
    <location>
        <begin position="81"/>
        <end position="108"/>
    </location>
</feature>
<feature type="compositionally biased region" description="Polar residues" evidence="1">
    <location>
        <begin position="26"/>
        <end position="35"/>
    </location>
</feature>
<gene>
    <name evidence="2" type="ORF">TAV2_LOCUS18026</name>
</gene>
<accession>A0AAU9SDQ4</accession>
<dbReference type="Proteomes" id="UP000836841">
    <property type="component" value="Chromosome 5"/>
</dbReference>
<keyword evidence="3" id="KW-1185">Reference proteome</keyword>
<reference evidence="2 3" key="1">
    <citation type="submission" date="2022-03" db="EMBL/GenBank/DDBJ databases">
        <authorList>
            <person name="Nunn A."/>
            <person name="Chopra R."/>
            <person name="Nunn A."/>
            <person name="Contreras Garrido A."/>
        </authorList>
    </citation>
    <scope>NUCLEOTIDE SEQUENCE [LARGE SCALE GENOMIC DNA]</scope>
</reference>
<feature type="compositionally biased region" description="Basic and acidic residues" evidence="1">
    <location>
        <begin position="154"/>
        <end position="196"/>
    </location>
</feature>
<feature type="compositionally biased region" description="Basic and acidic residues" evidence="1">
    <location>
        <begin position="40"/>
        <end position="59"/>
    </location>
</feature>
<evidence type="ECO:0000313" key="2">
    <source>
        <dbReference type="EMBL" id="CAH2065654.1"/>
    </source>
</evidence>
<feature type="compositionally biased region" description="Polar residues" evidence="1">
    <location>
        <begin position="96"/>
        <end position="108"/>
    </location>
</feature>
<evidence type="ECO:0000313" key="3">
    <source>
        <dbReference type="Proteomes" id="UP000836841"/>
    </source>
</evidence>
<dbReference type="EMBL" id="OU466861">
    <property type="protein sequence ID" value="CAH2065654.1"/>
    <property type="molecule type" value="Genomic_DNA"/>
</dbReference>
<feature type="region of interest" description="Disordered" evidence="1">
    <location>
        <begin position="153"/>
        <end position="209"/>
    </location>
</feature>
<feature type="region of interest" description="Disordered" evidence="1">
    <location>
        <begin position="1"/>
        <end position="59"/>
    </location>
</feature>
<name>A0AAU9SDQ4_THLAR</name>
<evidence type="ECO:0000256" key="1">
    <source>
        <dbReference type="SAM" id="MobiDB-lite"/>
    </source>
</evidence>
<sequence length="319" mass="36391">MDFHITVKSTAMENEEDNLQGGGVMGQSSTRTSSLKSKHVGRETRDSDRTHETTFESDQRRTLLSSSNIRLFAITIDDDDDETLDQKNSKRDDQIDSPTFNSLGSLPSTDAFIVNDEEKETLERKKNKKLRLESWCDEAEDFNELTSVVKGLPKAKEDNDAQSRVDHHEKKKDDERSLSTSRHDNNFIDLSKDKSVGESTSSGNKGNEHVSLEELGVSVEDLKIMPWGAFDPTWEIRSETMDPWLGSYFSRFLAIQWLVLLHIHYYSMVRDQDQTIHLRINFRIGFSAQHIVMVNHLFLKVGNLNFISYSGGSSAILRL</sequence>
<organism evidence="2 3">
    <name type="scientific">Thlaspi arvense</name>
    <name type="common">Field penny-cress</name>
    <dbReference type="NCBI Taxonomy" id="13288"/>
    <lineage>
        <taxon>Eukaryota</taxon>
        <taxon>Viridiplantae</taxon>
        <taxon>Streptophyta</taxon>
        <taxon>Embryophyta</taxon>
        <taxon>Tracheophyta</taxon>
        <taxon>Spermatophyta</taxon>
        <taxon>Magnoliopsida</taxon>
        <taxon>eudicotyledons</taxon>
        <taxon>Gunneridae</taxon>
        <taxon>Pentapetalae</taxon>
        <taxon>rosids</taxon>
        <taxon>malvids</taxon>
        <taxon>Brassicales</taxon>
        <taxon>Brassicaceae</taxon>
        <taxon>Thlaspideae</taxon>
        <taxon>Thlaspi</taxon>
    </lineage>
</organism>
<protein>
    <submittedName>
        <fullName evidence="2">Uncharacterized protein</fullName>
    </submittedName>
</protein>